<reference evidence="5 6" key="1">
    <citation type="submission" date="2018-06" db="EMBL/GenBank/DDBJ databases">
        <title>Paenibacillus montanisoli sp. nov., isolated from mountain area soil.</title>
        <authorList>
            <person name="Wu M."/>
        </authorList>
    </citation>
    <scope>NUCLEOTIDE SEQUENCE [LARGE SCALE GENOMIC DNA]</scope>
    <source>
        <strain evidence="5 6">RA17</strain>
    </source>
</reference>
<dbReference type="PANTHER" id="PTHR43537">
    <property type="entry name" value="TRANSCRIPTIONAL REGULATOR, GNTR FAMILY"/>
    <property type="match status" value="1"/>
</dbReference>
<dbReference type="OrthoDB" id="574518at2"/>
<evidence type="ECO:0000313" key="6">
    <source>
        <dbReference type="Proteomes" id="UP000249260"/>
    </source>
</evidence>
<dbReference type="SMART" id="SM00345">
    <property type="entry name" value="HTH_GNTR"/>
    <property type="match status" value="1"/>
</dbReference>
<dbReference type="InterPro" id="IPR011711">
    <property type="entry name" value="GntR_C"/>
</dbReference>
<dbReference type="PROSITE" id="PS50949">
    <property type="entry name" value="HTH_GNTR"/>
    <property type="match status" value="1"/>
</dbReference>
<protein>
    <recommendedName>
        <fullName evidence="4">HTH gntR-type domain-containing protein</fullName>
    </recommendedName>
</protein>
<evidence type="ECO:0000259" key="4">
    <source>
        <dbReference type="PROSITE" id="PS50949"/>
    </source>
</evidence>
<dbReference type="PANTHER" id="PTHR43537:SF24">
    <property type="entry name" value="GLUCONATE OPERON TRANSCRIPTIONAL REPRESSOR"/>
    <property type="match status" value="1"/>
</dbReference>
<dbReference type="RefSeq" id="WP_112881023.1">
    <property type="nucleotide sequence ID" value="NZ_QLUW01000001.1"/>
</dbReference>
<dbReference type="Pfam" id="PF00392">
    <property type="entry name" value="GntR"/>
    <property type="match status" value="1"/>
</dbReference>
<proteinExistence type="predicted"/>
<dbReference type="SUPFAM" id="SSF48008">
    <property type="entry name" value="GntR ligand-binding domain-like"/>
    <property type="match status" value="1"/>
</dbReference>
<dbReference type="GO" id="GO:0003700">
    <property type="term" value="F:DNA-binding transcription factor activity"/>
    <property type="evidence" value="ECO:0007669"/>
    <property type="project" value="InterPro"/>
</dbReference>
<name>A0A328U5R8_9BACL</name>
<comment type="caution">
    <text evidence="5">The sequence shown here is derived from an EMBL/GenBank/DDBJ whole genome shotgun (WGS) entry which is preliminary data.</text>
</comment>
<sequence>MMRSSISKVKPLYSQAYILLKNSITNGEFQPGERITELRLAEMFGISRGPVREVIRMLIQDGLLTQNEGPIQVYNPTKEDIIEVFLCRECLEALATRQAAHRMTPDMRDQLLLNVDNTRKAIDEQNASELCRLDQQFHELVIEASGNRQLIELSSVIQAKVAYMRNQILSHFYQHFIDTVDEHLRIVQALTDGDAHKAEEEMRHHIEKAVDVYRHLAN</sequence>
<keyword evidence="2" id="KW-0238">DNA-binding</keyword>
<dbReference type="InterPro" id="IPR036388">
    <property type="entry name" value="WH-like_DNA-bd_sf"/>
</dbReference>
<dbReference type="SUPFAM" id="SSF46785">
    <property type="entry name" value="Winged helix' DNA-binding domain"/>
    <property type="match status" value="1"/>
</dbReference>
<keyword evidence="3" id="KW-0804">Transcription</keyword>
<organism evidence="5 6">
    <name type="scientific">Paenibacillus montanisoli</name>
    <dbReference type="NCBI Taxonomy" id="2081970"/>
    <lineage>
        <taxon>Bacteria</taxon>
        <taxon>Bacillati</taxon>
        <taxon>Bacillota</taxon>
        <taxon>Bacilli</taxon>
        <taxon>Bacillales</taxon>
        <taxon>Paenibacillaceae</taxon>
        <taxon>Paenibacillus</taxon>
    </lineage>
</organism>
<dbReference type="SMART" id="SM00895">
    <property type="entry name" value="FCD"/>
    <property type="match status" value="1"/>
</dbReference>
<dbReference type="EMBL" id="QLUW01000001">
    <property type="protein sequence ID" value="RAP77900.1"/>
    <property type="molecule type" value="Genomic_DNA"/>
</dbReference>
<dbReference type="Gene3D" id="1.20.120.530">
    <property type="entry name" value="GntR ligand-binding domain-like"/>
    <property type="match status" value="1"/>
</dbReference>
<evidence type="ECO:0000256" key="1">
    <source>
        <dbReference type="ARBA" id="ARBA00023015"/>
    </source>
</evidence>
<dbReference type="Gene3D" id="1.10.10.10">
    <property type="entry name" value="Winged helix-like DNA-binding domain superfamily/Winged helix DNA-binding domain"/>
    <property type="match status" value="1"/>
</dbReference>
<dbReference type="InterPro" id="IPR000524">
    <property type="entry name" value="Tscrpt_reg_HTH_GntR"/>
</dbReference>
<dbReference type="AlphaFoldDB" id="A0A328U5R8"/>
<keyword evidence="1" id="KW-0805">Transcription regulation</keyword>
<evidence type="ECO:0000256" key="3">
    <source>
        <dbReference type="ARBA" id="ARBA00023163"/>
    </source>
</evidence>
<dbReference type="CDD" id="cd07377">
    <property type="entry name" value="WHTH_GntR"/>
    <property type="match status" value="1"/>
</dbReference>
<dbReference type="InterPro" id="IPR008920">
    <property type="entry name" value="TF_FadR/GntR_C"/>
</dbReference>
<evidence type="ECO:0000313" key="5">
    <source>
        <dbReference type="EMBL" id="RAP77900.1"/>
    </source>
</evidence>
<accession>A0A328U5R8</accession>
<dbReference type="InterPro" id="IPR036390">
    <property type="entry name" value="WH_DNA-bd_sf"/>
</dbReference>
<dbReference type="Pfam" id="PF07729">
    <property type="entry name" value="FCD"/>
    <property type="match status" value="1"/>
</dbReference>
<keyword evidence="6" id="KW-1185">Reference proteome</keyword>
<dbReference type="Proteomes" id="UP000249260">
    <property type="component" value="Unassembled WGS sequence"/>
</dbReference>
<evidence type="ECO:0000256" key="2">
    <source>
        <dbReference type="ARBA" id="ARBA00023125"/>
    </source>
</evidence>
<dbReference type="GO" id="GO:0003677">
    <property type="term" value="F:DNA binding"/>
    <property type="evidence" value="ECO:0007669"/>
    <property type="project" value="UniProtKB-KW"/>
</dbReference>
<feature type="domain" description="HTH gntR-type" evidence="4">
    <location>
        <begin position="10"/>
        <end position="78"/>
    </location>
</feature>
<gene>
    <name evidence="5" type="ORF">DL346_05440</name>
</gene>